<feature type="compositionally biased region" description="Basic and acidic residues" evidence="1">
    <location>
        <begin position="146"/>
        <end position="156"/>
    </location>
</feature>
<protein>
    <submittedName>
        <fullName evidence="3">Helix-turn-helix domain-containing protein</fullName>
    </submittedName>
</protein>
<dbReference type="PROSITE" id="PS50943">
    <property type="entry name" value="HTH_CROC1"/>
    <property type="match status" value="1"/>
</dbReference>
<name>A0ABW3DL40_9ACTN</name>
<dbReference type="Proteomes" id="UP001597024">
    <property type="component" value="Unassembled WGS sequence"/>
</dbReference>
<reference evidence="4" key="1">
    <citation type="journal article" date="2019" name="Int. J. Syst. Evol. Microbiol.">
        <title>The Global Catalogue of Microorganisms (GCM) 10K type strain sequencing project: providing services to taxonomists for standard genome sequencing and annotation.</title>
        <authorList>
            <consortium name="The Broad Institute Genomics Platform"/>
            <consortium name="The Broad Institute Genome Sequencing Center for Infectious Disease"/>
            <person name="Wu L."/>
            <person name="Ma J."/>
        </authorList>
    </citation>
    <scope>NUCLEOTIDE SEQUENCE [LARGE SCALE GENOMIC DNA]</scope>
    <source>
        <strain evidence="4">CCUG 62974</strain>
    </source>
</reference>
<organism evidence="3 4">
    <name type="scientific">Streptosporangium algeriense</name>
    <dbReference type="NCBI Taxonomy" id="1682748"/>
    <lineage>
        <taxon>Bacteria</taxon>
        <taxon>Bacillati</taxon>
        <taxon>Actinomycetota</taxon>
        <taxon>Actinomycetes</taxon>
        <taxon>Streptosporangiales</taxon>
        <taxon>Streptosporangiaceae</taxon>
        <taxon>Streptosporangium</taxon>
    </lineage>
</organism>
<feature type="domain" description="HTH cro/C1-type" evidence="2">
    <location>
        <begin position="16"/>
        <end position="47"/>
    </location>
</feature>
<sequence>MTTPQMPEPPPEAVLIRRVRKAKRESLETIAQAAGLSTARLSQIERGYETKQGQVIPVIAPPGTLAHIWVALKIAPDRLEEVGRADAREYLDEIHTAQPPANPESKKDWREKILEIDDLTETEKRAVVTLIQAMRSVPQDSQAQRRGWDHRANRAG</sequence>
<dbReference type="InterPro" id="IPR001387">
    <property type="entry name" value="Cro/C1-type_HTH"/>
</dbReference>
<dbReference type="Gene3D" id="1.10.260.40">
    <property type="entry name" value="lambda repressor-like DNA-binding domains"/>
    <property type="match status" value="1"/>
</dbReference>
<accession>A0ABW3DL40</accession>
<evidence type="ECO:0000313" key="4">
    <source>
        <dbReference type="Proteomes" id="UP001597024"/>
    </source>
</evidence>
<comment type="caution">
    <text evidence="3">The sequence shown here is derived from an EMBL/GenBank/DDBJ whole genome shotgun (WGS) entry which is preliminary data.</text>
</comment>
<evidence type="ECO:0000313" key="3">
    <source>
        <dbReference type="EMBL" id="MFD0883704.1"/>
    </source>
</evidence>
<dbReference type="CDD" id="cd00093">
    <property type="entry name" value="HTH_XRE"/>
    <property type="match status" value="1"/>
</dbReference>
<dbReference type="EMBL" id="JBHTHX010000064">
    <property type="protein sequence ID" value="MFD0883704.1"/>
    <property type="molecule type" value="Genomic_DNA"/>
</dbReference>
<evidence type="ECO:0000259" key="2">
    <source>
        <dbReference type="PROSITE" id="PS50943"/>
    </source>
</evidence>
<dbReference type="SUPFAM" id="SSF47413">
    <property type="entry name" value="lambda repressor-like DNA-binding domains"/>
    <property type="match status" value="1"/>
</dbReference>
<proteinExistence type="predicted"/>
<gene>
    <name evidence="3" type="ORF">ACFQ08_03925</name>
</gene>
<feature type="region of interest" description="Disordered" evidence="1">
    <location>
        <begin position="136"/>
        <end position="156"/>
    </location>
</feature>
<dbReference type="InterPro" id="IPR010982">
    <property type="entry name" value="Lambda_DNA-bd_dom_sf"/>
</dbReference>
<evidence type="ECO:0000256" key="1">
    <source>
        <dbReference type="SAM" id="MobiDB-lite"/>
    </source>
</evidence>
<keyword evidence="4" id="KW-1185">Reference proteome</keyword>